<dbReference type="OrthoDB" id="4501190at2759"/>
<dbReference type="InterPro" id="IPR001584">
    <property type="entry name" value="Integrase_cat-core"/>
</dbReference>
<evidence type="ECO:0000256" key="8">
    <source>
        <dbReference type="ARBA" id="ARBA00022741"/>
    </source>
</evidence>
<feature type="compositionally biased region" description="Polar residues" evidence="24">
    <location>
        <begin position="568"/>
        <end position="579"/>
    </location>
</feature>
<keyword evidence="8" id="KW-0547">Nucleotide-binding</keyword>
<evidence type="ECO:0000256" key="12">
    <source>
        <dbReference type="ARBA" id="ARBA00022840"/>
    </source>
</evidence>
<evidence type="ECO:0000256" key="4">
    <source>
        <dbReference type="ARBA" id="ARBA00022670"/>
    </source>
</evidence>
<dbReference type="GO" id="GO:0006310">
    <property type="term" value="P:DNA recombination"/>
    <property type="evidence" value="ECO:0007669"/>
    <property type="project" value="UniProtKB-KW"/>
</dbReference>
<evidence type="ECO:0000256" key="14">
    <source>
        <dbReference type="ARBA" id="ARBA00022884"/>
    </source>
</evidence>
<dbReference type="GO" id="GO:0003723">
    <property type="term" value="F:RNA binding"/>
    <property type="evidence" value="ECO:0007669"/>
    <property type="project" value="UniProtKB-KW"/>
</dbReference>
<dbReference type="InterPro" id="IPR013103">
    <property type="entry name" value="RVT_2"/>
</dbReference>
<evidence type="ECO:0000256" key="24">
    <source>
        <dbReference type="SAM" id="MobiDB-lite"/>
    </source>
</evidence>
<dbReference type="GO" id="GO:0003964">
    <property type="term" value="F:RNA-directed DNA polymerase activity"/>
    <property type="evidence" value="ECO:0007669"/>
    <property type="project" value="UniProtKB-KW"/>
</dbReference>
<dbReference type="Proteomes" id="UP000054771">
    <property type="component" value="Unassembled WGS sequence"/>
</dbReference>
<dbReference type="AlphaFoldDB" id="A0A0U5FTW8"/>
<dbReference type="GO" id="GO:0003887">
    <property type="term" value="F:DNA-directed DNA polymerase activity"/>
    <property type="evidence" value="ECO:0007669"/>
    <property type="project" value="UniProtKB-KW"/>
</dbReference>
<dbReference type="SUPFAM" id="SSF53098">
    <property type="entry name" value="Ribonuclease H-like"/>
    <property type="match status" value="1"/>
</dbReference>
<keyword evidence="17" id="KW-0239">DNA-directed DNA polymerase</keyword>
<dbReference type="InterPro" id="IPR043502">
    <property type="entry name" value="DNA/RNA_pol_sf"/>
</dbReference>
<dbReference type="GO" id="GO:0005634">
    <property type="term" value="C:nucleus"/>
    <property type="evidence" value="ECO:0007669"/>
    <property type="project" value="UniProtKB-ARBA"/>
</dbReference>
<keyword evidence="16" id="KW-0695">RNA-directed DNA polymerase</keyword>
<keyword evidence="18" id="KW-0917">Virion maturation</keyword>
<protein>
    <recommendedName>
        <fullName evidence="25">Integrase catalytic domain-containing protein</fullName>
    </recommendedName>
</protein>
<dbReference type="PANTHER" id="PTHR42648">
    <property type="entry name" value="TRANSPOSASE, PUTATIVE-RELATED"/>
    <property type="match status" value="1"/>
</dbReference>
<name>A0A0U5FTW8_ASPCI</name>
<evidence type="ECO:0000256" key="11">
    <source>
        <dbReference type="ARBA" id="ARBA00022801"/>
    </source>
</evidence>
<keyword evidence="5" id="KW-0548">Nucleotidyltransferase</keyword>
<proteinExistence type="predicted"/>
<dbReference type="InterPro" id="IPR036397">
    <property type="entry name" value="RNaseH_sf"/>
</dbReference>
<keyword evidence="21" id="KW-0511">Multifunctional enzyme</keyword>
<evidence type="ECO:0000313" key="27">
    <source>
        <dbReference type="Proteomes" id="UP000054771"/>
    </source>
</evidence>
<feature type="compositionally biased region" description="Basic and acidic residues" evidence="24">
    <location>
        <begin position="546"/>
        <end position="561"/>
    </location>
</feature>
<keyword evidence="12" id="KW-0067">ATP-binding</keyword>
<dbReference type="CDD" id="cd09272">
    <property type="entry name" value="RNase_HI_RT_Ty1"/>
    <property type="match status" value="1"/>
</dbReference>
<keyword evidence="11" id="KW-0378">Hydrolase</keyword>
<evidence type="ECO:0000256" key="23">
    <source>
        <dbReference type="ARBA" id="ARBA00049244"/>
    </source>
</evidence>
<dbReference type="Pfam" id="PF13976">
    <property type="entry name" value="gag_pre-integrs"/>
    <property type="match status" value="1"/>
</dbReference>
<keyword evidence="3" id="KW-1188">Viral release from host cell</keyword>
<comment type="catalytic activity">
    <reaction evidence="23">
        <text>DNA(n) + a 2'-deoxyribonucleoside 5'-triphosphate = DNA(n+1) + diphosphate</text>
        <dbReference type="Rhea" id="RHEA:22508"/>
        <dbReference type="Rhea" id="RHEA-COMP:17339"/>
        <dbReference type="Rhea" id="RHEA-COMP:17340"/>
        <dbReference type="ChEBI" id="CHEBI:33019"/>
        <dbReference type="ChEBI" id="CHEBI:61560"/>
        <dbReference type="ChEBI" id="CHEBI:173112"/>
        <dbReference type="EC" id="2.7.7.7"/>
    </reaction>
</comment>
<dbReference type="Pfam" id="PF25597">
    <property type="entry name" value="SH3_retrovirus"/>
    <property type="match status" value="1"/>
</dbReference>
<dbReference type="GO" id="GO:0005524">
    <property type="term" value="F:ATP binding"/>
    <property type="evidence" value="ECO:0007669"/>
    <property type="project" value="UniProtKB-KW"/>
</dbReference>
<evidence type="ECO:0000256" key="9">
    <source>
        <dbReference type="ARBA" id="ARBA00022750"/>
    </source>
</evidence>
<reference evidence="27" key="1">
    <citation type="journal article" date="2016" name="Genome Announc.">
        <title>Draft genome sequences of fungus Aspergillus calidoustus.</title>
        <authorList>
            <person name="Horn F."/>
            <person name="Linde J."/>
            <person name="Mattern D.J."/>
            <person name="Walther G."/>
            <person name="Guthke R."/>
            <person name="Scherlach K."/>
            <person name="Martin K."/>
            <person name="Brakhage A.A."/>
            <person name="Petzke L."/>
            <person name="Valiante V."/>
        </authorList>
    </citation>
    <scope>NUCLEOTIDE SEQUENCE [LARGE SCALE GENOMIC DNA]</scope>
    <source>
        <strain evidence="27">SF006504</strain>
    </source>
</reference>
<sequence>MSSQDNQQEHAMAVIPTSFSTESSYELQNCFILDSGASVHVCNDRSRFQDFMEEDQRTLRAGDTIMRIEGRGNVRITPNSKKGISILLRDVAFVPGFHTNILSARRMKRAGYRWDFENDRILKDQEEICNLRTIQDLWVIEYKPPSKQEDAYAIKQSKKPLILDGDIDLWHQRMGHLNYEALEHLPEASTGVKMLNRGSMGFQSCETCILSSADQQISRRSAERETEPFRRVHFDLIQLTEAFNGDRWCIHLYDEATHNHVVYTSGRKNGIAEALQDFTNLVKNQYGKPVKIYRSDNERTLGGGFKDLIWNEGIRHETPPRGHPMQNGPAERSGGVIIRKARSLLVNARLPLDLWPLAFKAAAALLNRSPIRALNWKTPYEALHGKQPNLANLYTFGCRAYMRNQDLMRTAKVAPRALIGYLVGYKASNIWQIWIPKQKKVEEARDVVFDESRLYDPTEPFMEDLIKEVSPEVPVEVLQTSRLEDLLAEDLSMPDLDEEVENVQETEASGASGASKAADTSEIPTPLLPTPDSTPGPTPESAAEIENNRLESYDRPRDDSPSRILLESLQNDEIQSSGGEPTRVRRPRQEVDPSNIVEGRRSRRAQRDPQFESYAAYEDQANSLLSAFAIGLTCQTPLKQLHRDDLPAPPRSWNEMLKHPLQNEFMTACTTEYEAILKKGTVRVVEQQEAGRDRVIPLLWVFTYKFDQDGKFIKAKARICVRGDLQAESAEEKRAATLTARTFRTIMALVAAFDLDTTQYDATNAFLNALLDEDVYVSLPDGFKAKGKIWKVIRALYGLRRSPRLWQKDLSATLKEFGLQVVNEDQCLFTNHHLLVIFYVDDIIVVNKKDPEARREAQRFKQALERRYELRHLGEVSWFLGTRVIRDRTARKLWLCQDSYIDKMAARYHLNDRIQSPKTPMACSELVPREDQATPAQIHHYQQKVGSILYATIISRPDAARTVNKLAEFLTNPSEKHLEAVDRAIAYLYATRYLAIEYSGMTDPNKTFMCASDASFADHKDRRSTEGYLCKLYGGPIDWRASKQRTVTTSTTEAELLAISEAAKSMFWWKRLFEAIEFDPEHQISILCDNQQTINLLTKEDPQIRTKLRHVDIHGQWLRQEVQAKHVDIRWVPSAEMPADGLTKVLPDQKHQEFMKMLGLVDVKSLIID</sequence>
<feature type="region of interest" description="Disordered" evidence="24">
    <location>
        <begin position="499"/>
        <end position="609"/>
    </location>
</feature>
<keyword evidence="10" id="KW-0255">Endonuclease</keyword>
<keyword evidence="14" id="KW-0694">RNA-binding</keyword>
<keyword evidence="19" id="KW-0238">DNA-binding</keyword>
<evidence type="ECO:0000256" key="18">
    <source>
        <dbReference type="ARBA" id="ARBA00023113"/>
    </source>
</evidence>
<evidence type="ECO:0000256" key="15">
    <source>
        <dbReference type="ARBA" id="ARBA00022908"/>
    </source>
</evidence>
<dbReference type="GO" id="GO:0004519">
    <property type="term" value="F:endonuclease activity"/>
    <property type="evidence" value="ECO:0007669"/>
    <property type="project" value="UniProtKB-KW"/>
</dbReference>
<dbReference type="Pfam" id="PF22936">
    <property type="entry name" value="Pol_BBD"/>
    <property type="match status" value="1"/>
</dbReference>
<dbReference type="PROSITE" id="PS50994">
    <property type="entry name" value="INTEGRASE"/>
    <property type="match status" value="1"/>
</dbReference>
<evidence type="ECO:0000256" key="19">
    <source>
        <dbReference type="ARBA" id="ARBA00023125"/>
    </source>
</evidence>
<organism evidence="26 27">
    <name type="scientific">Aspergillus calidoustus</name>
    <dbReference type="NCBI Taxonomy" id="454130"/>
    <lineage>
        <taxon>Eukaryota</taxon>
        <taxon>Fungi</taxon>
        <taxon>Dikarya</taxon>
        <taxon>Ascomycota</taxon>
        <taxon>Pezizomycotina</taxon>
        <taxon>Eurotiomycetes</taxon>
        <taxon>Eurotiomycetidae</taxon>
        <taxon>Eurotiales</taxon>
        <taxon>Aspergillaceae</taxon>
        <taxon>Aspergillus</taxon>
        <taxon>Aspergillus subgen. Nidulantes</taxon>
    </lineage>
</organism>
<keyword evidence="15" id="KW-0229">DNA integration</keyword>
<evidence type="ECO:0000256" key="22">
    <source>
        <dbReference type="ARBA" id="ARBA00048173"/>
    </source>
</evidence>
<dbReference type="OMA" id="TACTTEY"/>
<feature type="compositionally biased region" description="Low complexity" evidence="24">
    <location>
        <begin position="508"/>
        <end position="518"/>
    </location>
</feature>
<evidence type="ECO:0000313" key="26">
    <source>
        <dbReference type="EMBL" id="CEL02103.1"/>
    </source>
</evidence>
<dbReference type="InterPro" id="IPR025724">
    <property type="entry name" value="GAG-pre-integrase_dom"/>
</dbReference>
<keyword evidence="7" id="KW-0479">Metal-binding</keyword>
<evidence type="ECO:0000256" key="5">
    <source>
        <dbReference type="ARBA" id="ARBA00022695"/>
    </source>
</evidence>
<keyword evidence="17" id="KW-0808">Transferase</keyword>
<feature type="compositionally biased region" description="Pro residues" evidence="24">
    <location>
        <begin position="526"/>
        <end position="538"/>
    </location>
</feature>
<keyword evidence="4" id="KW-0645">Protease</keyword>
<evidence type="ECO:0000256" key="13">
    <source>
        <dbReference type="ARBA" id="ARBA00022842"/>
    </source>
</evidence>
<keyword evidence="6" id="KW-0540">Nuclease</keyword>
<keyword evidence="9" id="KW-0064">Aspartyl protease</keyword>
<dbReference type="Gene3D" id="3.30.420.10">
    <property type="entry name" value="Ribonuclease H-like superfamily/Ribonuclease H"/>
    <property type="match status" value="1"/>
</dbReference>
<dbReference type="InterPro" id="IPR012337">
    <property type="entry name" value="RNaseH-like_sf"/>
</dbReference>
<dbReference type="InterPro" id="IPR039537">
    <property type="entry name" value="Retrotran_Ty1/copia-like"/>
</dbReference>
<evidence type="ECO:0000259" key="25">
    <source>
        <dbReference type="PROSITE" id="PS50994"/>
    </source>
</evidence>
<comment type="function">
    <text evidence="1">The aspartyl protease (PR) mediates the proteolytic cleavages of the Gag and Gag-Pol polyproteins after assembly of the VLP.</text>
</comment>
<evidence type="ECO:0000256" key="1">
    <source>
        <dbReference type="ARBA" id="ARBA00002180"/>
    </source>
</evidence>
<dbReference type="GO" id="GO:0015074">
    <property type="term" value="P:DNA integration"/>
    <property type="evidence" value="ECO:0007669"/>
    <property type="project" value="UniProtKB-KW"/>
</dbReference>
<evidence type="ECO:0000256" key="21">
    <source>
        <dbReference type="ARBA" id="ARBA00023268"/>
    </source>
</evidence>
<dbReference type="STRING" id="454130.A0A0U5FTW8"/>
<dbReference type="GO" id="GO:0004190">
    <property type="term" value="F:aspartic-type endopeptidase activity"/>
    <property type="evidence" value="ECO:0007669"/>
    <property type="project" value="UniProtKB-KW"/>
</dbReference>
<evidence type="ECO:0000256" key="6">
    <source>
        <dbReference type="ARBA" id="ARBA00022722"/>
    </source>
</evidence>
<evidence type="ECO:0000256" key="17">
    <source>
        <dbReference type="ARBA" id="ARBA00022932"/>
    </source>
</evidence>
<evidence type="ECO:0000256" key="10">
    <source>
        <dbReference type="ARBA" id="ARBA00022759"/>
    </source>
</evidence>
<dbReference type="InterPro" id="IPR054722">
    <property type="entry name" value="PolX-like_BBD"/>
</dbReference>
<feature type="domain" description="Integrase catalytic" evidence="25">
    <location>
        <begin position="224"/>
        <end position="387"/>
    </location>
</feature>
<evidence type="ECO:0000256" key="3">
    <source>
        <dbReference type="ARBA" id="ARBA00022612"/>
    </source>
</evidence>
<keyword evidence="27" id="KW-1185">Reference proteome</keyword>
<evidence type="ECO:0000256" key="20">
    <source>
        <dbReference type="ARBA" id="ARBA00023172"/>
    </source>
</evidence>
<dbReference type="GO" id="GO:0003677">
    <property type="term" value="F:DNA binding"/>
    <property type="evidence" value="ECO:0007669"/>
    <property type="project" value="UniProtKB-KW"/>
</dbReference>
<dbReference type="EMBL" id="CDMC01000003">
    <property type="protein sequence ID" value="CEL02103.1"/>
    <property type="molecule type" value="Genomic_DNA"/>
</dbReference>
<dbReference type="Pfam" id="PF07727">
    <property type="entry name" value="RVT_2"/>
    <property type="match status" value="1"/>
</dbReference>
<keyword evidence="13" id="KW-0460">Magnesium</keyword>
<dbReference type="SUPFAM" id="SSF56672">
    <property type="entry name" value="DNA/RNA polymerases"/>
    <property type="match status" value="1"/>
</dbReference>
<dbReference type="GO" id="GO:0046872">
    <property type="term" value="F:metal ion binding"/>
    <property type="evidence" value="ECO:0007669"/>
    <property type="project" value="UniProtKB-KW"/>
</dbReference>
<keyword evidence="20" id="KW-0233">DNA recombination</keyword>
<evidence type="ECO:0000256" key="7">
    <source>
        <dbReference type="ARBA" id="ARBA00022723"/>
    </source>
</evidence>
<keyword evidence="2" id="KW-0815">Transposition</keyword>
<gene>
    <name evidence="26" type="ORF">ASPCAL03275</name>
</gene>
<evidence type="ECO:0000256" key="2">
    <source>
        <dbReference type="ARBA" id="ARBA00022578"/>
    </source>
</evidence>
<evidence type="ECO:0000256" key="16">
    <source>
        <dbReference type="ARBA" id="ARBA00022918"/>
    </source>
</evidence>
<dbReference type="GO" id="GO:0032196">
    <property type="term" value="P:transposition"/>
    <property type="evidence" value="ECO:0007669"/>
    <property type="project" value="UniProtKB-KW"/>
</dbReference>
<comment type="catalytic activity">
    <reaction evidence="22">
        <text>DNA(n) + a 2'-deoxyribonucleoside 5'-triphosphate = DNA(n+1) + diphosphate</text>
        <dbReference type="Rhea" id="RHEA:22508"/>
        <dbReference type="Rhea" id="RHEA-COMP:17339"/>
        <dbReference type="Rhea" id="RHEA-COMP:17340"/>
        <dbReference type="ChEBI" id="CHEBI:33019"/>
        <dbReference type="ChEBI" id="CHEBI:61560"/>
        <dbReference type="ChEBI" id="CHEBI:173112"/>
        <dbReference type="EC" id="2.7.7.49"/>
    </reaction>
</comment>
<dbReference type="GO" id="GO:0006508">
    <property type="term" value="P:proteolysis"/>
    <property type="evidence" value="ECO:0007669"/>
    <property type="project" value="UniProtKB-KW"/>
</dbReference>
<dbReference type="PANTHER" id="PTHR42648:SF11">
    <property type="entry name" value="TRANSPOSON TY4-P GAG-POL POLYPROTEIN"/>
    <property type="match status" value="1"/>
</dbReference>
<accession>A0A0U5FTW8</accession>
<dbReference type="InterPro" id="IPR057670">
    <property type="entry name" value="SH3_retrovirus"/>
</dbReference>